<sequence>MPMMTRHNVMLDLATWTSAFLGGLFCYVLTVDYSRCCCDFTAGKVSTIFIGAVIALCGSTSAVISYLSSFLYFFWKMESQGTGYGVLHGQPLVGTLRGTLAMFLAPL</sequence>
<evidence type="ECO:0000256" key="1">
    <source>
        <dbReference type="SAM" id="Phobius"/>
    </source>
</evidence>
<dbReference type="AlphaFoldDB" id="A0A2T3AAZ5"/>
<dbReference type="Proteomes" id="UP000241462">
    <property type="component" value="Unassembled WGS sequence"/>
</dbReference>
<dbReference type="EMBL" id="KZ678422">
    <property type="protein sequence ID" value="PSR89036.1"/>
    <property type="molecule type" value="Genomic_DNA"/>
</dbReference>
<evidence type="ECO:0000313" key="3">
    <source>
        <dbReference type="Proteomes" id="UP000241462"/>
    </source>
</evidence>
<protein>
    <submittedName>
        <fullName evidence="2">Uncharacterized protein</fullName>
    </submittedName>
</protein>
<feature type="transmembrane region" description="Helical" evidence="1">
    <location>
        <begin position="46"/>
        <end position="75"/>
    </location>
</feature>
<organism evidence="2 3">
    <name type="scientific">Coniella lustricola</name>
    <dbReference type="NCBI Taxonomy" id="2025994"/>
    <lineage>
        <taxon>Eukaryota</taxon>
        <taxon>Fungi</taxon>
        <taxon>Dikarya</taxon>
        <taxon>Ascomycota</taxon>
        <taxon>Pezizomycotina</taxon>
        <taxon>Sordariomycetes</taxon>
        <taxon>Sordariomycetidae</taxon>
        <taxon>Diaporthales</taxon>
        <taxon>Schizoparmaceae</taxon>
        <taxon>Coniella</taxon>
    </lineage>
</organism>
<dbReference type="InParanoid" id="A0A2T3AAZ5"/>
<accession>A0A2T3AAZ5</accession>
<keyword evidence="1" id="KW-0472">Membrane</keyword>
<name>A0A2T3AAZ5_9PEZI</name>
<keyword evidence="1" id="KW-0812">Transmembrane</keyword>
<proteinExistence type="predicted"/>
<keyword evidence="1" id="KW-1133">Transmembrane helix</keyword>
<gene>
    <name evidence="2" type="ORF">BD289DRAFT_224035</name>
</gene>
<evidence type="ECO:0000313" key="2">
    <source>
        <dbReference type="EMBL" id="PSR89036.1"/>
    </source>
</evidence>
<reference evidence="2 3" key="1">
    <citation type="journal article" date="2018" name="Mycol. Prog.">
        <title>Coniella lustricola, a new species from submerged detritus.</title>
        <authorList>
            <person name="Raudabaugh D.B."/>
            <person name="Iturriaga T."/>
            <person name="Carver A."/>
            <person name="Mondo S."/>
            <person name="Pangilinan J."/>
            <person name="Lipzen A."/>
            <person name="He G."/>
            <person name="Amirebrahimi M."/>
            <person name="Grigoriev I.V."/>
            <person name="Miller A.N."/>
        </authorList>
    </citation>
    <scope>NUCLEOTIDE SEQUENCE [LARGE SCALE GENOMIC DNA]</scope>
    <source>
        <strain evidence="2 3">B22-T-1</strain>
    </source>
</reference>
<keyword evidence="3" id="KW-1185">Reference proteome</keyword>